<dbReference type="OrthoDB" id="7279140at2"/>
<dbReference type="RefSeq" id="WP_152716568.1">
    <property type="nucleotide sequence ID" value="NZ_VOSJ01000276.1"/>
</dbReference>
<dbReference type="Proteomes" id="UP000403266">
    <property type="component" value="Unassembled WGS sequence"/>
</dbReference>
<dbReference type="SUPFAM" id="SSF51905">
    <property type="entry name" value="FAD/NAD(P)-binding domain"/>
    <property type="match status" value="1"/>
</dbReference>
<dbReference type="AlphaFoldDB" id="A0A5N7MUC4"/>
<dbReference type="PRINTS" id="PR00368">
    <property type="entry name" value="FADPNR"/>
</dbReference>
<proteinExistence type="predicted"/>
<sequence>MTSSDVLPVAVIDGGPVGLAAAAHLIQRGLPVKVYEAGSTVGANVRDWGHVRLFSPWEYNTDTAARVLLQSHGWQEPLGKAMPTGSDLYEAYLKPLAETSEMAAVIETGAAVKAITRQGADKVLSRGRETKPFVLAVSTGNGSIRRDLARAVIDASGTWTAPNPLGAGGTLAEGEAETAANIAYGIPDVLRRDRAAYVGRTTLVVGAGHSAANVLLDLAKLAERKPATSIVWATRGENLMRVYGGGRADQLPARGELGSRLKALVDSGQVTLVAGFSVVRVRTAGGQVMVEGEAASGIREISPVDRIVVSTGQRPDLNLTRELRLDLDPWLESAKALGPLIDPNLHSCGSVPPHGHRELAHPEPGFYTVGIKSYGRAPTFLMLTGYEQVRSVVAAIAGDLAAADDIHLVLPETGVCSTNLPVDGAPASSGCCGGPAPAKADACCVADAVAKAEGQSGCGCGPAKVPEKVAEPAGCC</sequence>
<dbReference type="Gene3D" id="3.50.50.60">
    <property type="entry name" value="FAD/NAD(P)-binding domain"/>
    <property type="match status" value="1"/>
</dbReference>
<protein>
    <submittedName>
        <fullName evidence="1">Flavoprotein</fullName>
    </submittedName>
</protein>
<evidence type="ECO:0000313" key="1">
    <source>
        <dbReference type="EMBL" id="MPR29684.1"/>
    </source>
</evidence>
<comment type="caution">
    <text evidence="1">The sequence shown here is derived from an EMBL/GenBank/DDBJ whole genome shotgun (WGS) entry which is preliminary data.</text>
</comment>
<name>A0A5N7MUC4_9HYPH</name>
<keyword evidence="2" id="KW-1185">Reference proteome</keyword>
<dbReference type="EMBL" id="VOSK01000257">
    <property type="protein sequence ID" value="MPR29684.1"/>
    <property type="molecule type" value="Genomic_DNA"/>
</dbReference>
<dbReference type="InterPro" id="IPR036188">
    <property type="entry name" value="FAD/NAD-bd_sf"/>
</dbReference>
<evidence type="ECO:0000313" key="2">
    <source>
        <dbReference type="Proteomes" id="UP000403266"/>
    </source>
</evidence>
<gene>
    <name evidence="1" type="ORF">FS320_32550</name>
</gene>
<accession>A0A5N7MUC4</accession>
<reference evidence="1 2" key="1">
    <citation type="journal article" date="2019" name="Syst. Appl. Microbiol.">
        <title>Microvirga tunisiensis sp. nov., a root nodule symbiotic bacterium isolated from Lupinus micranthus and L. luteus grown in Northern Tunisia.</title>
        <authorList>
            <person name="Msaddak A."/>
            <person name="Rejili M."/>
            <person name="Duran D."/>
            <person name="Mars M."/>
            <person name="Palacios J.M."/>
            <person name="Ruiz-Argueso T."/>
            <person name="Rey L."/>
            <person name="Imperial J."/>
        </authorList>
    </citation>
    <scope>NUCLEOTIDE SEQUENCE [LARGE SCALE GENOMIC DNA]</scope>
    <source>
        <strain evidence="1 2">Lmie10</strain>
    </source>
</reference>
<dbReference type="Pfam" id="PF13738">
    <property type="entry name" value="Pyr_redox_3"/>
    <property type="match status" value="1"/>
</dbReference>
<organism evidence="1 2">
    <name type="scientific">Microvirga tunisiensis</name>
    <dbReference type="NCBI Taxonomy" id="2108360"/>
    <lineage>
        <taxon>Bacteria</taxon>
        <taxon>Pseudomonadati</taxon>
        <taxon>Pseudomonadota</taxon>
        <taxon>Alphaproteobacteria</taxon>
        <taxon>Hyphomicrobiales</taxon>
        <taxon>Methylobacteriaceae</taxon>
        <taxon>Microvirga</taxon>
    </lineage>
</organism>